<organism evidence="2 3">
    <name type="scientific">Zea mays</name>
    <name type="common">Maize</name>
    <dbReference type="NCBI Taxonomy" id="4577"/>
    <lineage>
        <taxon>Eukaryota</taxon>
        <taxon>Viridiplantae</taxon>
        <taxon>Streptophyta</taxon>
        <taxon>Embryophyta</taxon>
        <taxon>Tracheophyta</taxon>
        <taxon>Spermatophyta</taxon>
        <taxon>Magnoliopsida</taxon>
        <taxon>Liliopsida</taxon>
        <taxon>Poales</taxon>
        <taxon>Poaceae</taxon>
        <taxon>PACMAD clade</taxon>
        <taxon>Panicoideae</taxon>
        <taxon>Andropogonodae</taxon>
        <taxon>Andropogoneae</taxon>
        <taxon>Tripsacinae</taxon>
        <taxon>Zea</taxon>
    </lineage>
</organism>
<feature type="compositionally biased region" description="Low complexity" evidence="1">
    <location>
        <begin position="188"/>
        <end position="219"/>
    </location>
</feature>
<sequence>MERGVVQLMEGRQAWPLHTMGMPVATTTTTSTCFDDYSCSSSGWEQSAPFGCFGLLAADVHDLFPLFAGMETAPPAPPPSSAHDVAIAIPGELDDLLLNFWDAGCHDGDVGEPLKAQQQEEAAFNSSCACASATHEQGYRTPTDSFTIHCDDDDQALSSIFSAGPAPAAERAAFQQQAPATEAEPLPSSSSSSCRGDPRAAGAGTGLPLPGRGAARGPARAPPLPRTCGPSLKRAATREESEQASAESGGGKRRKGAGVVVVRPFALLKPDGLDGGATLADINARVLMRPARPVRHPVGEFACAPRVSADQPGISGKAVAGFTRLHTPGRGSITIIRTRG</sequence>
<dbReference type="GO" id="GO:0007140">
    <property type="term" value="P:male meiotic nuclear division"/>
    <property type="evidence" value="ECO:0007669"/>
    <property type="project" value="InterPro"/>
</dbReference>
<accession>A0A3L6FY15</accession>
<evidence type="ECO:0000313" key="3">
    <source>
        <dbReference type="Proteomes" id="UP000251960"/>
    </source>
</evidence>
<gene>
    <name evidence="2" type="primary">XRI1_4</name>
    <name evidence="2" type="ORF">Zm00014a_010932</name>
</gene>
<dbReference type="PANTHER" id="PTHR33385:SF14">
    <property type="entry name" value="PROTEIN XRI1"/>
    <property type="match status" value="1"/>
</dbReference>
<proteinExistence type="predicted"/>
<protein>
    <submittedName>
        <fullName evidence="2">Protein XRI1</fullName>
    </submittedName>
</protein>
<reference evidence="2 3" key="1">
    <citation type="journal article" date="2018" name="Nat. Genet.">
        <title>Extensive intraspecific gene order and gene structural variations between Mo17 and other maize genomes.</title>
        <authorList>
            <person name="Sun S."/>
            <person name="Zhou Y."/>
            <person name="Chen J."/>
            <person name="Shi J."/>
            <person name="Zhao H."/>
            <person name="Zhao H."/>
            <person name="Song W."/>
            <person name="Zhang M."/>
            <person name="Cui Y."/>
            <person name="Dong X."/>
            <person name="Liu H."/>
            <person name="Ma X."/>
            <person name="Jiao Y."/>
            <person name="Wang B."/>
            <person name="Wei X."/>
            <person name="Stein J.C."/>
            <person name="Glaubitz J.C."/>
            <person name="Lu F."/>
            <person name="Yu G."/>
            <person name="Liang C."/>
            <person name="Fengler K."/>
            <person name="Li B."/>
            <person name="Rafalski A."/>
            <person name="Schnable P.S."/>
            <person name="Ware D.H."/>
            <person name="Buckler E.S."/>
            <person name="Lai J."/>
        </authorList>
    </citation>
    <scope>NUCLEOTIDE SEQUENCE [LARGE SCALE GENOMIC DNA]</scope>
    <source>
        <strain evidence="3">cv. Missouri 17</strain>
        <tissue evidence="2">Seedling</tissue>
    </source>
</reference>
<dbReference type="PANTHER" id="PTHR33385">
    <property type="entry name" value="PROTEIN XRI1"/>
    <property type="match status" value="1"/>
</dbReference>
<dbReference type="GO" id="GO:0007143">
    <property type="term" value="P:female meiotic nuclear division"/>
    <property type="evidence" value="ECO:0007669"/>
    <property type="project" value="InterPro"/>
</dbReference>
<dbReference type="Proteomes" id="UP000251960">
    <property type="component" value="Chromosome 2"/>
</dbReference>
<dbReference type="AlphaFoldDB" id="A0A3L6FY15"/>
<evidence type="ECO:0000256" key="1">
    <source>
        <dbReference type="SAM" id="MobiDB-lite"/>
    </source>
</evidence>
<comment type="caution">
    <text evidence="2">The sequence shown here is derived from an EMBL/GenBank/DDBJ whole genome shotgun (WGS) entry which is preliminary data.</text>
</comment>
<evidence type="ECO:0000313" key="2">
    <source>
        <dbReference type="EMBL" id="PWZ39443.1"/>
    </source>
</evidence>
<dbReference type="EMBL" id="NCVQ01000003">
    <property type="protein sequence ID" value="PWZ39443.1"/>
    <property type="molecule type" value="Genomic_DNA"/>
</dbReference>
<dbReference type="ExpressionAtlas" id="A0A3L6FY15">
    <property type="expression patterns" value="baseline and differential"/>
</dbReference>
<name>A0A3L6FY15_MAIZE</name>
<dbReference type="InterPro" id="IPR039933">
    <property type="entry name" value="XRI1"/>
</dbReference>
<feature type="region of interest" description="Disordered" evidence="1">
    <location>
        <begin position="167"/>
        <end position="255"/>
    </location>
</feature>
<feature type="compositionally biased region" description="Low complexity" evidence="1">
    <location>
        <begin position="167"/>
        <end position="180"/>
    </location>
</feature>